<sequence length="568" mass="65552">MSWRKWLKEPRSRAIEPSRDIPYEMPSQRLGPQLASEIAHLFDDAQIPSFLWDWIESSPRTEARYHVEFEFIVPDYLLTEAHKQLVTVGFRTCAAGPACHVYSDFPFKPLATTHFHHLSRVDEMISLRTQSALAAKLHLTLAPPADHNSNPDFMLSNDLRLAGSPAAFAPLPDDMYPFRLLTPVRFAEAIMLQFAHDVDTERDTVVRGYVSRLMFLKRDGQGPSGLLVEGDFHEYLRPLWGALEEATFELLVAHARRVKFQLDKTGFRLPTEEEIEKKKRKREKQRRKEMEKGRVLKYIASPPNSNLNHSPVSQPADYIPYKYFLKVFLSLIRTTQTGHAASYQTTPVVFVNDLIVLLHILNLLKNFNFNANINLIKDPTLKMNHQDPSSSPSRLISLPTELHLMIIKFLIFPDIIHLKLTCTYFNAIIPRLNHAALMEAEETDFAACNYIFACRYCLRLRPRSEFADRMIHRRRGRYGREAGKRFCIECGLQPRAGWPRYGPGAQIIIKGAPYVICLSCREFAIGMRDGDGRVMGECWDCLKKRDKKTEKEKEESVVVMTRRMGRFW</sequence>
<evidence type="ECO:0000313" key="3">
    <source>
        <dbReference type="Proteomes" id="UP000234275"/>
    </source>
</evidence>
<dbReference type="InterPro" id="IPR036047">
    <property type="entry name" value="F-box-like_dom_sf"/>
</dbReference>
<dbReference type="Proteomes" id="UP000234275">
    <property type="component" value="Unassembled WGS sequence"/>
</dbReference>
<dbReference type="SUPFAM" id="SSF81383">
    <property type="entry name" value="F-box domain"/>
    <property type="match status" value="1"/>
</dbReference>
<accession>A0A2I2FV56</accession>
<proteinExistence type="predicted"/>
<name>A0A2I2FV56_9EURO</name>
<dbReference type="PROSITE" id="PS50181">
    <property type="entry name" value="FBOX"/>
    <property type="match status" value="1"/>
</dbReference>
<protein>
    <recommendedName>
        <fullName evidence="1">F-box domain-containing protein</fullName>
    </recommendedName>
</protein>
<dbReference type="CDD" id="cd09917">
    <property type="entry name" value="F-box_SF"/>
    <property type="match status" value="1"/>
</dbReference>
<comment type="caution">
    <text evidence="2">The sequence shown here is derived from an EMBL/GenBank/DDBJ whole genome shotgun (WGS) entry which is preliminary data.</text>
</comment>
<dbReference type="RefSeq" id="XP_024699825.1">
    <property type="nucleotide sequence ID" value="XM_024847953.1"/>
</dbReference>
<dbReference type="EMBL" id="MSFO01000009">
    <property type="protein sequence ID" value="PLB44523.1"/>
    <property type="molecule type" value="Genomic_DNA"/>
</dbReference>
<feature type="domain" description="F-box" evidence="1">
    <location>
        <begin position="392"/>
        <end position="440"/>
    </location>
</feature>
<dbReference type="OrthoDB" id="4409425at2759"/>
<dbReference type="AlphaFoldDB" id="A0A2I2FV56"/>
<organism evidence="2 3">
    <name type="scientific">Aspergillus steynii IBT 23096</name>
    <dbReference type="NCBI Taxonomy" id="1392250"/>
    <lineage>
        <taxon>Eukaryota</taxon>
        <taxon>Fungi</taxon>
        <taxon>Dikarya</taxon>
        <taxon>Ascomycota</taxon>
        <taxon>Pezizomycotina</taxon>
        <taxon>Eurotiomycetes</taxon>
        <taxon>Eurotiomycetidae</taxon>
        <taxon>Eurotiales</taxon>
        <taxon>Aspergillaceae</taxon>
        <taxon>Aspergillus</taxon>
        <taxon>Aspergillus subgen. Circumdati</taxon>
    </lineage>
</organism>
<evidence type="ECO:0000313" key="2">
    <source>
        <dbReference type="EMBL" id="PLB44523.1"/>
    </source>
</evidence>
<dbReference type="InterPro" id="IPR001810">
    <property type="entry name" value="F-box_dom"/>
</dbReference>
<dbReference type="GeneID" id="36555652"/>
<gene>
    <name evidence="2" type="ORF">P170DRAFT_430405</name>
</gene>
<reference evidence="2 3" key="1">
    <citation type="submission" date="2016-12" db="EMBL/GenBank/DDBJ databases">
        <title>The genomes of Aspergillus section Nigri reveals drivers in fungal speciation.</title>
        <authorList>
            <consortium name="DOE Joint Genome Institute"/>
            <person name="Vesth T.C."/>
            <person name="Nybo J."/>
            <person name="Theobald S."/>
            <person name="Brandl J."/>
            <person name="Frisvad J.C."/>
            <person name="Nielsen K.F."/>
            <person name="Lyhne E.K."/>
            <person name="Kogle M.E."/>
            <person name="Kuo A."/>
            <person name="Riley R."/>
            <person name="Clum A."/>
            <person name="Nolan M."/>
            <person name="Lipzen A."/>
            <person name="Salamov A."/>
            <person name="Henrissat B."/>
            <person name="Wiebenga A."/>
            <person name="De Vries R.P."/>
            <person name="Grigoriev I.V."/>
            <person name="Mortensen U.H."/>
            <person name="Andersen M.R."/>
            <person name="Baker S.E."/>
        </authorList>
    </citation>
    <scope>NUCLEOTIDE SEQUENCE [LARGE SCALE GENOMIC DNA]</scope>
    <source>
        <strain evidence="2 3">IBT 23096</strain>
    </source>
</reference>
<dbReference type="VEuPathDB" id="FungiDB:P170DRAFT_430405"/>
<keyword evidence="3" id="KW-1185">Reference proteome</keyword>
<evidence type="ECO:0000259" key="1">
    <source>
        <dbReference type="PROSITE" id="PS50181"/>
    </source>
</evidence>